<proteinExistence type="predicted"/>
<dbReference type="Gene3D" id="3.90.280.10">
    <property type="entry name" value="PEBP-like"/>
    <property type="match status" value="1"/>
</dbReference>
<dbReference type="Proteomes" id="UP000800040">
    <property type="component" value="Unassembled WGS sequence"/>
</dbReference>
<dbReference type="EMBL" id="ML975282">
    <property type="protein sequence ID" value="KAF1835741.1"/>
    <property type="molecule type" value="Genomic_DNA"/>
</dbReference>
<feature type="non-terminal residue" evidence="1">
    <location>
        <position position="182"/>
    </location>
</feature>
<dbReference type="OrthoDB" id="5231984at2759"/>
<evidence type="ECO:0000313" key="1">
    <source>
        <dbReference type="EMBL" id="KAF1835741.1"/>
    </source>
</evidence>
<name>A0A6A5KJG6_9PLEO</name>
<reference evidence="1" key="1">
    <citation type="submission" date="2020-01" db="EMBL/GenBank/DDBJ databases">
        <authorList>
            <consortium name="DOE Joint Genome Institute"/>
            <person name="Haridas S."/>
            <person name="Albert R."/>
            <person name="Binder M."/>
            <person name="Bloem J."/>
            <person name="Labutti K."/>
            <person name="Salamov A."/>
            <person name="Andreopoulos B."/>
            <person name="Baker S.E."/>
            <person name="Barry K."/>
            <person name="Bills G."/>
            <person name="Bluhm B.H."/>
            <person name="Cannon C."/>
            <person name="Castanera R."/>
            <person name="Culley D.E."/>
            <person name="Daum C."/>
            <person name="Ezra D."/>
            <person name="Gonzalez J.B."/>
            <person name="Henrissat B."/>
            <person name="Kuo A."/>
            <person name="Liang C."/>
            <person name="Lipzen A."/>
            <person name="Lutzoni F."/>
            <person name="Magnuson J."/>
            <person name="Mondo S."/>
            <person name="Nolan M."/>
            <person name="Ohm R."/>
            <person name="Pangilinan J."/>
            <person name="Park H.-J."/>
            <person name="Ramirez L."/>
            <person name="Alfaro M."/>
            <person name="Sun H."/>
            <person name="Tritt A."/>
            <person name="Yoshinaga Y."/>
            <person name="Zwiers L.-H."/>
            <person name="Turgeon B.G."/>
            <person name="Goodwin S.B."/>
            <person name="Spatafora J.W."/>
            <person name="Crous P.W."/>
            <person name="Grigoriev I.V."/>
        </authorList>
    </citation>
    <scope>NUCLEOTIDE SEQUENCE</scope>
    <source>
        <strain evidence="1">P77</strain>
    </source>
</reference>
<evidence type="ECO:0000313" key="2">
    <source>
        <dbReference type="Proteomes" id="UP000800040"/>
    </source>
</evidence>
<accession>A0A6A5KJG6</accession>
<organism evidence="1 2">
    <name type="scientific">Decorospora gaudefroyi</name>
    <dbReference type="NCBI Taxonomy" id="184978"/>
    <lineage>
        <taxon>Eukaryota</taxon>
        <taxon>Fungi</taxon>
        <taxon>Dikarya</taxon>
        <taxon>Ascomycota</taxon>
        <taxon>Pezizomycotina</taxon>
        <taxon>Dothideomycetes</taxon>
        <taxon>Pleosporomycetidae</taxon>
        <taxon>Pleosporales</taxon>
        <taxon>Pleosporineae</taxon>
        <taxon>Pleosporaceae</taxon>
        <taxon>Decorospora</taxon>
    </lineage>
</organism>
<dbReference type="SUPFAM" id="SSF49777">
    <property type="entry name" value="PEBP-like"/>
    <property type="match status" value="1"/>
</dbReference>
<dbReference type="PANTHER" id="PTHR11362">
    <property type="entry name" value="PHOSPHATIDYLETHANOLAMINE-BINDING PROTEIN"/>
    <property type="match status" value="1"/>
</dbReference>
<dbReference type="AlphaFoldDB" id="A0A6A5KJG6"/>
<dbReference type="PANTHER" id="PTHR11362:SF82">
    <property type="entry name" value="PHOSPHATIDYLETHANOLAMINE-BINDING PROTEIN 4"/>
    <property type="match status" value="1"/>
</dbReference>
<feature type="non-terminal residue" evidence="1">
    <location>
        <position position="1"/>
    </location>
</feature>
<gene>
    <name evidence="1" type="ORF">BDW02DRAFT_476726</name>
</gene>
<dbReference type="CDD" id="cd00866">
    <property type="entry name" value="PEBP_euk"/>
    <property type="match status" value="1"/>
</dbReference>
<sequence length="182" mass="19611">LAIAQTARKSTIIPSDLQEGFLPGDAVQVSYTNNAVNGFRDGTLFSKDAVSDEPTFALGDSSGISPLPLYTMIMVDTTCPNSRTLHYARPNFKYNFDITNINTSSPALLDYIAPGSLDETGDNRQYSFLMYRNPGREEITKLKLPAKGEKFDVGQFQDDNGLGDPTAGVGMVVNLGGKADCG</sequence>
<protein>
    <submittedName>
        <fullName evidence="1">Uncharacterized protein</fullName>
    </submittedName>
</protein>
<dbReference type="InterPro" id="IPR035810">
    <property type="entry name" value="PEBP_euk"/>
</dbReference>
<keyword evidence="2" id="KW-1185">Reference proteome</keyword>
<dbReference type="InterPro" id="IPR036610">
    <property type="entry name" value="PEBP-like_sf"/>
</dbReference>